<gene>
    <name evidence="1" type="ORF">GAK33_01147</name>
</gene>
<comment type="caution">
    <text evidence="1">The sequence shown here is derived from an EMBL/GenBank/DDBJ whole genome shotgun (WGS) entry which is preliminary data.</text>
</comment>
<dbReference type="RefSeq" id="WP_278644053.1">
    <property type="nucleotide sequence ID" value="NZ_WNDV01000002.1"/>
</dbReference>
<dbReference type="AlphaFoldDB" id="A0A833PYY2"/>
<dbReference type="EMBL" id="WNDV01000002">
    <property type="protein sequence ID" value="KAF1040147.1"/>
    <property type="molecule type" value="Genomic_DNA"/>
</dbReference>
<evidence type="ECO:0000313" key="2">
    <source>
        <dbReference type="Proteomes" id="UP000467522"/>
    </source>
</evidence>
<organism evidence="1 2">
    <name type="scientific">Burkholderia lata (strain ATCC 17760 / DSM 23089 / LMG 22485 / NCIMB 9086 / R18194 / 383)</name>
    <dbReference type="NCBI Taxonomy" id="482957"/>
    <lineage>
        <taxon>Bacteria</taxon>
        <taxon>Pseudomonadati</taxon>
        <taxon>Pseudomonadota</taxon>
        <taxon>Betaproteobacteria</taxon>
        <taxon>Burkholderiales</taxon>
        <taxon>Burkholderiaceae</taxon>
        <taxon>Burkholderia</taxon>
        <taxon>Burkholderia cepacia complex</taxon>
    </lineage>
</organism>
<dbReference type="Proteomes" id="UP000467522">
    <property type="component" value="Unassembled WGS sequence"/>
</dbReference>
<evidence type="ECO:0000313" key="1">
    <source>
        <dbReference type="EMBL" id="KAF1040147.1"/>
    </source>
</evidence>
<reference evidence="2" key="1">
    <citation type="journal article" date="2020" name="MBio">
        <title>Horizontal gene transfer to a defensive symbiont with a reduced genome amongst a multipartite beetle microbiome.</title>
        <authorList>
            <person name="Waterworth S.C."/>
            <person name="Florez L.V."/>
            <person name="Rees E.R."/>
            <person name="Hertweck C."/>
            <person name="Kaltenpoth M."/>
            <person name="Kwan J.C."/>
        </authorList>
    </citation>
    <scope>NUCLEOTIDE SEQUENCE [LARGE SCALE GENOMIC DNA]</scope>
</reference>
<accession>A0A833PYY2</accession>
<sequence>MTAKTTRTIKYSMIGNIRKGDLYALLSVCTDHDLEPLLSLIKDRVSSSIESDEDYKKSPSQPSRFYRAIGDEIRRFGGNTMANTVRRGGPDYSEIVGDVCKRFGVPFDESDIVKSESALLNLYLDVEWSTLPHSERDAAAERARAKVLSEATKFSNVVKGNAAKGPLAIFGLPGVPALTTLSLADPAYRVTAPCVLHIAYVRRLVLESIASNPTAVFESAPAVPQSLTRSATLTVGETGADSLVSLTRISEPVVENWLRASSGADISRLNPLFQAVPSLAAAQNVASNTYMEVVINGPLLKAKGTEGYRLITMIDGKPSHGTLLDPSALSNIVNAGALLQVASVALGQKHLADIKRELNELKKTVTSIEDFQQNGRFAKVSGLVTYLEQVAPSVMAGEAPEGLPMVLEMNEQTLLGVQGHLQRDIALAIKEIAEISDPDTFGTSGIHTALKGHHARLARLCAEMHFCIRARAAVLQLAVTLGLSENLKTTRLDDIRESLQELREDGPLIASATKLMRQRAQALSAITNTNSTISQRKLELLALNQEFVDQLKLTREDVERELKAAIGFFRQQAEPVRLLLKLDGEKIIGSKVA</sequence>
<proteinExistence type="predicted"/>
<protein>
    <submittedName>
        <fullName evidence="1">Uncharacterized protein</fullName>
    </submittedName>
</protein>
<name>A0A833PYY2_BURL3</name>